<evidence type="ECO:0000259" key="3">
    <source>
        <dbReference type="Pfam" id="PF14661"/>
    </source>
</evidence>
<evidence type="ECO:0000313" key="5">
    <source>
        <dbReference type="Proteomes" id="UP000093000"/>
    </source>
</evidence>
<protein>
    <recommendedName>
        <fullName evidence="3">HAUS augmin-like complex subunit 6 N-terminal domain-containing protein</fullName>
    </recommendedName>
</protein>
<keyword evidence="5" id="KW-1185">Reference proteome</keyword>
<dbReference type="InterPro" id="IPR028163">
    <property type="entry name" value="HAUS_6_N"/>
</dbReference>
<dbReference type="Proteomes" id="UP000093000">
    <property type="component" value="Unassembled WGS sequence"/>
</dbReference>
<evidence type="ECO:0000256" key="1">
    <source>
        <dbReference type="SAM" id="MobiDB-lite"/>
    </source>
</evidence>
<dbReference type="Pfam" id="PF14661">
    <property type="entry name" value="HAUS6_N"/>
    <property type="match status" value="1"/>
</dbReference>
<feature type="domain" description="HAUS augmin-like complex subunit 6 N-terminal" evidence="3">
    <location>
        <begin position="11"/>
        <end position="151"/>
    </location>
</feature>
<dbReference type="InParanoid" id="A0A1C7NQU4"/>
<keyword evidence="2" id="KW-0732">Signal</keyword>
<feature type="signal peptide" evidence="2">
    <location>
        <begin position="1"/>
        <end position="19"/>
    </location>
</feature>
<feature type="chain" id="PRO_5008889828" description="HAUS augmin-like complex subunit 6 N-terminal domain-containing protein" evidence="2">
    <location>
        <begin position="20"/>
        <end position="421"/>
    </location>
</feature>
<dbReference type="AlphaFoldDB" id="A0A1C7NQU4"/>
<gene>
    <name evidence="4" type="ORF">A0J61_00432</name>
</gene>
<reference evidence="4 5" key="1">
    <citation type="submission" date="2016-03" db="EMBL/GenBank/DDBJ databases">
        <title>Choanephora cucurbitarum.</title>
        <authorList>
            <person name="Min B."/>
            <person name="Park H."/>
            <person name="Park J.-H."/>
            <person name="Shin H.-D."/>
            <person name="Choi I.-G."/>
        </authorList>
    </citation>
    <scope>NUCLEOTIDE SEQUENCE [LARGE SCALE GENOMIC DNA]</scope>
    <source>
        <strain evidence="4 5">KUS-F28377</strain>
    </source>
</reference>
<comment type="caution">
    <text evidence="4">The sequence shown here is derived from an EMBL/GenBank/DDBJ whole genome shotgun (WGS) entry which is preliminary data.</text>
</comment>
<organism evidence="4 5">
    <name type="scientific">Choanephora cucurbitarum</name>
    <dbReference type="NCBI Taxonomy" id="101091"/>
    <lineage>
        <taxon>Eukaryota</taxon>
        <taxon>Fungi</taxon>
        <taxon>Fungi incertae sedis</taxon>
        <taxon>Mucoromycota</taxon>
        <taxon>Mucoromycotina</taxon>
        <taxon>Mucoromycetes</taxon>
        <taxon>Mucorales</taxon>
        <taxon>Mucorineae</taxon>
        <taxon>Choanephoraceae</taxon>
        <taxon>Choanephoroideae</taxon>
        <taxon>Choanephora</taxon>
    </lineage>
</organism>
<accession>A0A1C7NQU4</accession>
<dbReference type="OrthoDB" id="10552490at2759"/>
<evidence type="ECO:0000313" key="4">
    <source>
        <dbReference type="EMBL" id="OBZ91515.1"/>
    </source>
</evidence>
<name>A0A1C7NQU4_9FUNG</name>
<feature type="region of interest" description="Disordered" evidence="1">
    <location>
        <begin position="394"/>
        <end position="421"/>
    </location>
</feature>
<feature type="region of interest" description="Disordered" evidence="1">
    <location>
        <begin position="248"/>
        <end position="280"/>
    </location>
</feature>
<proteinExistence type="predicted"/>
<sequence>MFTYSHALVVCLNLLGLQGSIPTQNPYIQVCIDESLFLDPEKARLHFMTITFYLFCCLDFQRAFSSLKPYWPTESRLEEKKYIQNALAWLEELDQSGCLLSYVPLTNVFFTECAGPVMQKIMFVFSLTVMQRLIDNNFKTDLPAAQSVDPIKLKAEADYFSKQFLEVEENALYYDNTDERHLYFEKTIIQHLKTYPLREGYMRAIKSYLEQGCHYYRTRKTTQQSKATNIYNKHPSHRTTAYFDSTTRVDDTKDTQNNSMSYKQKTKQLEEPIPPPSLPPPTMYRKPSDTGFHFTKPKDKHQLKNPFHDNNTSTLLKQVFSDSEEDEDRVEVGRGSQIKDFLSPPQKRDIRAALMGIKRDKGKEIEAGFRFPIEHRHSFQPNQLPVDPICQQIESQNSSRSKRKHIHLPEYSIKRIHRERH</sequence>
<evidence type="ECO:0000256" key="2">
    <source>
        <dbReference type="SAM" id="SignalP"/>
    </source>
</evidence>
<dbReference type="EMBL" id="LUGH01000009">
    <property type="protein sequence ID" value="OBZ91515.1"/>
    <property type="molecule type" value="Genomic_DNA"/>
</dbReference>